<reference evidence="2 3" key="1">
    <citation type="submission" date="2019-06" db="EMBL/GenBank/DDBJ databases">
        <title>Complete genome sequence of Antarcticibacterium flavum KCTC 52984T from an Antarctic marine sediment.</title>
        <authorList>
            <person name="Lee Y.M."/>
            <person name="Shin S.C."/>
        </authorList>
    </citation>
    <scope>NUCLEOTIDE SEQUENCE [LARGE SCALE GENOMIC DNA]</scope>
    <source>
        <strain evidence="2 3">KCTC 52984</strain>
    </source>
</reference>
<dbReference type="Proteomes" id="UP000309016">
    <property type="component" value="Chromosome"/>
</dbReference>
<gene>
    <name evidence="2" type="ORF">FHG64_16220</name>
</gene>
<sequence>MIVIVNKYFMRKGFAGITLWPFVILRNKGLKQDPVFLNHERIHYKQQAELLVIPFYIWYFLEFILKYAFYKDPYLTYRNLSFEREAYSHERDLAYCSKRKLWSFTRFLSRKA</sequence>
<feature type="transmembrane region" description="Helical" evidence="1">
    <location>
        <begin position="50"/>
        <end position="70"/>
    </location>
</feature>
<evidence type="ECO:0000313" key="3">
    <source>
        <dbReference type="Proteomes" id="UP000309016"/>
    </source>
</evidence>
<evidence type="ECO:0008006" key="4">
    <source>
        <dbReference type="Google" id="ProtNLM"/>
    </source>
</evidence>
<dbReference type="OrthoDB" id="1027344at2"/>
<dbReference type="EMBL" id="CP040812">
    <property type="protein sequence ID" value="QCY70814.1"/>
    <property type="molecule type" value="Genomic_DNA"/>
</dbReference>
<organism evidence="2 3">
    <name type="scientific">Antarcticibacterium flavum</name>
    <dbReference type="NCBI Taxonomy" id="2058175"/>
    <lineage>
        <taxon>Bacteria</taxon>
        <taxon>Pseudomonadati</taxon>
        <taxon>Bacteroidota</taxon>
        <taxon>Flavobacteriia</taxon>
        <taxon>Flavobacteriales</taxon>
        <taxon>Flavobacteriaceae</taxon>
        <taxon>Antarcticibacterium</taxon>
    </lineage>
</organism>
<evidence type="ECO:0000313" key="2">
    <source>
        <dbReference type="EMBL" id="QCY70814.1"/>
    </source>
</evidence>
<keyword evidence="1" id="KW-1133">Transmembrane helix</keyword>
<dbReference type="AlphaFoldDB" id="A0A5B7X5N9"/>
<keyword evidence="1" id="KW-0812">Transmembrane</keyword>
<proteinExistence type="predicted"/>
<keyword evidence="1" id="KW-0472">Membrane</keyword>
<name>A0A5B7X5N9_9FLAO</name>
<accession>A0A5B7X5N9</accession>
<dbReference type="KEGG" id="afla:FHG64_16220"/>
<keyword evidence="3" id="KW-1185">Reference proteome</keyword>
<evidence type="ECO:0000256" key="1">
    <source>
        <dbReference type="SAM" id="Phobius"/>
    </source>
</evidence>
<protein>
    <recommendedName>
        <fullName evidence="4">DUF4157 domain-containing protein</fullName>
    </recommendedName>
</protein>